<accession>A0A803M7F1</accession>
<dbReference type="PANTHER" id="PTHR13935:SF104">
    <property type="entry name" value="TRANSCRIPTION FACTOR BHLH160"/>
    <property type="match status" value="1"/>
</dbReference>
<keyword evidence="3" id="KW-0804">Transcription</keyword>
<dbReference type="EnsemblPlants" id="AUR62024616-RA">
    <property type="protein sequence ID" value="AUR62024616-RA:cds"/>
    <property type="gene ID" value="AUR62024616"/>
</dbReference>
<dbReference type="Gramene" id="AUR62024616-RA">
    <property type="protein sequence ID" value="AUR62024616-RA:cds"/>
    <property type="gene ID" value="AUR62024616"/>
</dbReference>
<dbReference type="PROSITE" id="PS50888">
    <property type="entry name" value="BHLH"/>
    <property type="match status" value="1"/>
</dbReference>
<evidence type="ECO:0000256" key="4">
    <source>
        <dbReference type="ARBA" id="ARBA00023242"/>
    </source>
</evidence>
<sequence length="187" mass="21080">GGVREGSSCKKLDHNAKEKVRRMKLNETFLVLRSLLPDSRRAKKRWSGPYIIDRALDYVPQLQAEIEKLTIEKSNMLSVLGKKQQVVVGSSDVRDHANKDKRTLTVSMNEVKKGEVIVQICEQNNKDGILSTLIEKLEGQGIHVLGASSQRACEDRSCFHLHFQMGESPVEADYVAVLHKKIISWLS</sequence>
<evidence type="ECO:0000256" key="2">
    <source>
        <dbReference type="ARBA" id="ARBA00023015"/>
    </source>
</evidence>
<dbReference type="OMA" id="CPIQSES"/>
<dbReference type="Gene3D" id="4.10.280.10">
    <property type="entry name" value="Helix-loop-helix DNA-binding domain"/>
    <property type="match status" value="1"/>
</dbReference>
<keyword evidence="2" id="KW-0805">Transcription regulation</keyword>
<reference evidence="6" key="1">
    <citation type="journal article" date="2017" name="Nature">
        <title>The genome of Chenopodium quinoa.</title>
        <authorList>
            <person name="Jarvis D.E."/>
            <person name="Ho Y.S."/>
            <person name="Lightfoot D.J."/>
            <person name="Schmoeckel S.M."/>
            <person name="Li B."/>
            <person name="Borm T.J.A."/>
            <person name="Ohyanagi H."/>
            <person name="Mineta K."/>
            <person name="Michell C.T."/>
            <person name="Saber N."/>
            <person name="Kharbatia N.M."/>
            <person name="Rupper R.R."/>
            <person name="Sharp A.R."/>
            <person name="Dally N."/>
            <person name="Boughton B.A."/>
            <person name="Woo Y.H."/>
            <person name="Gao G."/>
            <person name="Schijlen E.G.W.M."/>
            <person name="Guo X."/>
            <person name="Momin A.A."/>
            <person name="Negrao S."/>
            <person name="Al-Babili S."/>
            <person name="Gehring C."/>
            <person name="Roessner U."/>
            <person name="Jung C."/>
            <person name="Murphy K."/>
            <person name="Arold S.T."/>
            <person name="Gojobori T."/>
            <person name="van der Linden C.G."/>
            <person name="van Loo E.N."/>
            <person name="Jellen E.N."/>
            <person name="Maughan P.J."/>
            <person name="Tester M."/>
        </authorList>
    </citation>
    <scope>NUCLEOTIDE SEQUENCE [LARGE SCALE GENOMIC DNA]</scope>
    <source>
        <strain evidence="6">cv. PI 614886</strain>
    </source>
</reference>
<proteinExistence type="predicted"/>
<feature type="domain" description="BHLH" evidence="5">
    <location>
        <begin position="9"/>
        <end position="62"/>
    </location>
</feature>
<dbReference type="InterPro" id="IPR036638">
    <property type="entry name" value="HLH_DNA-bd_sf"/>
</dbReference>
<dbReference type="Proteomes" id="UP000596660">
    <property type="component" value="Unplaced"/>
</dbReference>
<reference evidence="6" key="2">
    <citation type="submission" date="2021-03" db="UniProtKB">
        <authorList>
            <consortium name="EnsemblPlants"/>
        </authorList>
    </citation>
    <scope>IDENTIFICATION</scope>
</reference>
<dbReference type="InterPro" id="IPR011598">
    <property type="entry name" value="bHLH_dom"/>
</dbReference>
<evidence type="ECO:0000259" key="5">
    <source>
        <dbReference type="PROSITE" id="PS50888"/>
    </source>
</evidence>
<dbReference type="InterPro" id="IPR015660">
    <property type="entry name" value="MASH1/Ascl1a-like"/>
</dbReference>
<dbReference type="SMART" id="SM00353">
    <property type="entry name" value="HLH"/>
    <property type="match status" value="1"/>
</dbReference>
<dbReference type="AlphaFoldDB" id="A0A803M7F1"/>
<evidence type="ECO:0000313" key="7">
    <source>
        <dbReference type="Proteomes" id="UP000596660"/>
    </source>
</evidence>
<name>A0A803M7F1_CHEQI</name>
<dbReference type="GO" id="GO:0000977">
    <property type="term" value="F:RNA polymerase II transcription regulatory region sequence-specific DNA binding"/>
    <property type="evidence" value="ECO:0007669"/>
    <property type="project" value="TreeGrafter"/>
</dbReference>
<dbReference type="SUPFAM" id="SSF47459">
    <property type="entry name" value="HLH, helix-loop-helix DNA-binding domain"/>
    <property type="match status" value="1"/>
</dbReference>
<dbReference type="Pfam" id="PF00010">
    <property type="entry name" value="HLH"/>
    <property type="match status" value="1"/>
</dbReference>
<evidence type="ECO:0000256" key="3">
    <source>
        <dbReference type="ARBA" id="ARBA00023163"/>
    </source>
</evidence>
<dbReference type="PANTHER" id="PTHR13935">
    <property type="entry name" value="ACHAETE-SCUTE TRANSCRIPTION FACTOR-RELATED"/>
    <property type="match status" value="1"/>
</dbReference>
<dbReference type="GO" id="GO:0000981">
    <property type="term" value="F:DNA-binding transcription factor activity, RNA polymerase II-specific"/>
    <property type="evidence" value="ECO:0007669"/>
    <property type="project" value="TreeGrafter"/>
</dbReference>
<comment type="subcellular location">
    <subcellularLocation>
        <location evidence="1">Nucleus</location>
    </subcellularLocation>
</comment>
<keyword evidence="7" id="KW-1185">Reference proteome</keyword>
<dbReference type="GO" id="GO:0046983">
    <property type="term" value="F:protein dimerization activity"/>
    <property type="evidence" value="ECO:0007669"/>
    <property type="project" value="InterPro"/>
</dbReference>
<dbReference type="GO" id="GO:0090575">
    <property type="term" value="C:RNA polymerase II transcription regulator complex"/>
    <property type="evidence" value="ECO:0007669"/>
    <property type="project" value="TreeGrafter"/>
</dbReference>
<protein>
    <recommendedName>
        <fullName evidence="5">BHLH domain-containing protein</fullName>
    </recommendedName>
</protein>
<organism evidence="6 7">
    <name type="scientific">Chenopodium quinoa</name>
    <name type="common">Quinoa</name>
    <dbReference type="NCBI Taxonomy" id="63459"/>
    <lineage>
        <taxon>Eukaryota</taxon>
        <taxon>Viridiplantae</taxon>
        <taxon>Streptophyta</taxon>
        <taxon>Embryophyta</taxon>
        <taxon>Tracheophyta</taxon>
        <taxon>Spermatophyta</taxon>
        <taxon>Magnoliopsida</taxon>
        <taxon>eudicotyledons</taxon>
        <taxon>Gunneridae</taxon>
        <taxon>Pentapetalae</taxon>
        <taxon>Caryophyllales</taxon>
        <taxon>Chenopodiaceae</taxon>
        <taxon>Chenopodioideae</taxon>
        <taxon>Atripliceae</taxon>
        <taxon>Chenopodium</taxon>
    </lineage>
</organism>
<evidence type="ECO:0000313" key="6">
    <source>
        <dbReference type="EnsemblPlants" id="AUR62024616-RA:cds"/>
    </source>
</evidence>
<keyword evidence="4" id="KW-0539">Nucleus</keyword>
<evidence type="ECO:0000256" key="1">
    <source>
        <dbReference type="ARBA" id="ARBA00004123"/>
    </source>
</evidence>